<evidence type="ECO:0000313" key="3">
    <source>
        <dbReference type="Proteomes" id="UP000075809"/>
    </source>
</evidence>
<accession>A0A151X7F8</accession>
<dbReference type="AlphaFoldDB" id="A0A151X7F8"/>
<dbReference type="CDD" id="cd09631">
    <property type="entry name" value="DOMON_DOH"/>
    <property type="match status" value="1"/>
</dbReference>
<sequence length="123" mass="14119">MTNQLLTANGNEPAPRINLKRVGQANYTPVMRLLHIGRCLSMSAWLVDRHVKDASRDPQMDSSQDYRLLLGYENKTHTVLRFSRRYDTCDPRDLKITKGGAQDNFLRSIHKSTRDLLSALILH</sequence>
<dbReference type="PANTHER" id="PTHR10157:SF23">
    <property type="entry name" value="MOXD1 HOMOLOG 1"/>
    <property type="match status" value="1"/>
</dbReference>
<dbReference type="GO" id="GO:0005615">
    <property type="term" value="C:extracellular space"/>
    <property type="evidence" value="ECO:0007669"/>
    <property type="project" value="TreeGrafter"/>
</dbReference>
<protein>
    <submittedName>
        <fullName evidence="2">MOXD1 like protein 2</fullName>
    </submittedName>
</protein>
<dbReference type="GO" id="GO:0042420">
    <property type="term" value="P:dopamine catabolic process"/>
    <property type="evidence" value="ECO:0007669"/>
    <property type="project" value="TreeGrafter"/>
</dbReference>
<dbReference type="Proteomes" id="UP000075809">
    <property type="component" value="Unassembled WGS sequence"/>
</dbReference>
<dbReference type="GO" id="GO:0006589">
    <property type="term" value="P:octopamine biosynthetic process"/>
    <property type="evidence" value="ECO:0007669"/>
    <property type="project" value="TreeGrafter"/>
</dbReference>
<dbReference type="GO" id="GO:0005507">
    <property type="term" value="F:copper ion binding"/>
    <property type="evidence" value="ECO:0007669"/>
    <property type="project" value="TreeGrafter"/>
</dbReference>
<proteinExistence type="predicted"/>
<dbReference type="PANTHER" id="PTHR10157">
    <property type="entry name" value="DOPAMINE BETA HYDROXYLASE RELATED"/>
    <property type="match status" value="1"/>
</dbReference>
<feature type="domain" description="DOMON" evidence="1">
    <location>
        <begin position="47"/>
        <end position="101"/>
    </location>
</feature>
<dbReference type="GO" id="GO:0030667">
    <property type="term" value="C:secretory granule membrane"/>
    <property type="evidence" value="ECO:0007669"/>
    <property type="project" value="TreeGrafter"/>
</dbReference>
<dbReference type="InterPro" id="IPR000945">
    <property type="entry name" value="DBH-like"/>
</dbReference>
<gene>
    <name evidence="2" type="ORF">ALC60_04864</name>
</gene>
<name>A0A151X7F8_9HYME</name>
<reference evidence="2 3" key="1">
    <citation type="submission" date="2015-09" db="EMBL/GenBank/DDBJ databases">
        <title>Trachymyrmex zeteki WGS genome.</title>
        <authorList>
            <person name="Nygaard S."/>
            <person name="Hu H."/>
            <person name="Boomsma J."/>
            <person name="Zhang G."/>
        </authorList>
    </citation>
    <scope>NUCLEOTIDE SEQUENCE [LARGE SCALE GENOMIC DNA]</scope>
    <source>
        <strain evidence="2">Tzet28-1</strain>
        <tissue evidence="2">Whole body</tissue>
    </source>
</reference>
<dbReference type="InterPro" id="IPR005018">
    <property type="entry name" value="DOMON_domain"/>
</dbReference>
<dbReference type="InterPro" id="IPR045266">
    <property type="entry name" value="DOH_DOMON"/>
</dbReference>
<evidence type="ECO:0000313" key="2">
    <source>
        <dbReference type="EMBL" id="KYQ56250.1"/>
    </source>
</evidence>
<dbReference type="Pfam" id="PF03351">
    <property type="entry name" value="DOMON"/>
    <property type="match status" value="1"/>
</dbReference>
<evidence type="ECO:0000259" key="1">
    <source>
        <dbReference type="Pfam" id="PF03351"/>
    </source>
</evidence>
<keyword evidence="3" id="KW-1185">Reference proteome</keyword>
<organism evidence="2 3">
    <name type="scientific">Mycetomoellerius zeteki</name>
    <dbReference type="NCBI Taxonomy" id="64791"/>
    <lineage>
        <taxon>Eukaryota</taxon>
        <taxon>Metazoa</taxon>
        <taxon>Ecdysozoa</taxon>
        <taxon>Arthropoda</taxon>
        <taxon>Hexapoda</taxon>
        <taxon>Insecta</taxon>
        <taxon>Pterygota</taxon>
        <taxon>Neoptera</taxon>
        <taxon>Endopterygota</taxon>
        <taxon>Hymenoptera</taxon>
        <taxon>Apocrita</taxon>
        <taxon>Aculeata</taxon>
        <taxon>Formicoidea</taxon>
        <taxon>Formicidae</taxon>
        <taxon>Myrmicinae</taxon>
        <taxon>Mycetomoellerius</taxon>
    </lineage>
</organism>
<dbReference type="GO" id="GO:0004500">
    <property type="term" value="F:dopamine beta-monooxygenase activity"/>
    <property type="evidence" value="ECO:0007669"/>
    <property type="project" value="InterPro"/>
</dbReference>
<dbReference type="EMBL" id="KQ982450">
    <property type="protein sequence ID" value="KYQ56250.1"/>
    <property type="molecule type" value="Genomic_DNA"/>
</dbReference>
<dbReference type="STRING" id="64791.A0A151X7F8"/>
<dbReference type="GO" id="GO:0042421">
    <property type="term" value="P:norepinephrine biosynthetic process"/>
    <property type="evidence" value="ECO:0007669"/>
    <property type="project" value="TreeGrafter"/>
</dbReference>